<keyword evidence="2" id="KW-1185">Reference proteome</keyword>
<name>A0AAV8W450_9CUCU</name>
<dbReference type="Proteomes" id="UP001159042">
    <property type="component" value="Unassembled WGS sequence"/>
</dbReference>
<accession>A0AAV8W450</accession>
<reference evidence="1 2" key="1">
    <citation type="journal article" date="2023" name="Insect Mol. Biol.">
        <title>Genome sequencing provides insights into the evolution of gene families encoding plant cell wall-degrading enzymes in longhorned beetles.</title>
        <authorList>
            <person name="Shin N.R."/>
            <person name="Okamura Y."/>
            <person name="Kirsch R."/>
            <person name="Pauchet Y."/>
        </authorList>
    </citation>
    <scope>NUCLEOTIDE SEQUENCE [LARGE SCALE GENOMIC DNA]</scope>
    <source>
        <strain evidence="1">EAD_L_NR</strain>
    </source>
</reference>
<dbReference type="EMBL" id="JANEYG010000012">
    <property type="protein sequence ID" value="KAJ8920871.1"/>
    <property type="molecule type" value="Genomic_DNA"/>
</dbReference>
<organism evidence="1 2">
    <name type="scientific">Exocentrus adspersus</name>
    <dbReference type="NCBI Taxonomy" id="1586481"/>
    <lineage>
        <taxon>Eukaryota</taxon>
        <taxon>Metazoa</taxon>
        <taxon>Ecdysozoa</taxon>
        <taxon>Arthropoda</taxon>
        <taxon>Hexapoda</taxon>
        <taxon>Insecta</taxon>
        <taxon>Pterygota</taxon>
        <taxon>Neoptera</taxon>
        <taxon>Endopterygota</taxon>
        <taxon>Coleoptera</taxon>
        <taxon>Polyphaga</taxon>
        <taxon>Cucujiformia</taxon>
        <taxon>Chrysomeloidea</taxon>
        <taxon>Cerambycidae</taxon>
        <taxon>Lamiinae</taxon>
        <taxon>Acanthocinini</taxon>
        <taxon>Exocentrus</taxon>
    </lineage>
</organism>
<evidence type="ECO:0000313" key="1">
    <source>
        <dbReference type="EMBL" id="KAJ8920871.1"/>
    </source>
</evidence>
<dbReference type="AlphaFoldDB" id="A0AAV8W450"/>
<evidence type="ECO:0000313" key="2">
    <source>
        <dbReference type="Proteomes" id="UP001159042"/>
    </source>
</evidence>
<gene>
    <name evidence="1" type="ORF">NQ315_015664</name>
</gene>
<sequence length="260" mass="29473">MVEHHAGLQEVVVWVEGDQAVSEDVVVQAASKDLVVIEEVWGVAEEEAHREVADHSEDQEVVDVVVRWVKSDRLDSTEVGKVRVAREDPKDQGLIMGDNLRMDLIKVELVATAANHHTRRSMAKVISRTIRVKDIIRVMAAEPVVMAVAVIPPLIQVQEQEVTGARIIRRGMEPLRELMVMVAKVTVVEPPVIAVSQVMMIEVEAMHLLVDMVELLWTSRDQMVSYSFRMSISGKKCSEKKELIYLRTYKDIEDYFRHAN</sequence>
<comment type="caution">
    <text evidence="1">The sequence shown here is derived from an EMBL/GenBank/DDBJ whole genome shotgun (WGS) entry which is preliminary data.</text>
</comment>
<proteinExistence type="predicted"/>
<protein>
    <submittedName>
        <fullName evidence="1">Uncharacterized protein</fullName>
    </submittedName>
</protein>